<dbReference type="PRINTS" id="PR01994">
    <property type="entry name" value="ANTIREPRESSR"/>
</dbReference>
<dbReference type="AlphaFoldDB" id="A0A1V3SVJ4"/>
<protein>
    <recommendedName>
        <fullName evidence="1">Antirepressor protein ant N-terminal domain-containing protein</fullName>
    </recommendedName>
</protein>
<dbReference type="InterPro" id="IPR018875">
    <property type="entry name" value="Antirepressor_Ant_N"/>
</dbReference>
<gene>
    <name evidence="2" type="ORF">BOX24_05060</name>
</gene>
<dbReference type="EMBL" id="MPOJ01000010">
    <property type="protein sequence ID" value="OOH72758.1"/>
    <property type="molecule type" value="Genomic_DNA"/>
</dbReference>
<name>A0A1V3SVJ4_9BACT</name>
<accession>A0A1V3SVJ4</accession>
<sequence>MSTALVPVPFHGHTLFLVEQNNEPYTPMKPIVEGMGLDWEGQRQKLSRTKERWGAFVIKVQIPGDDQVRDTVLMPLRKLPGWLMTIQPSRVKPEIREKILCYQNECDDVLWEYWTKGRAENPRVIRQDPSATPTLNLKVPIDFRQHVQLRKLIDEKIRILPEPLHQSAYSLIMKALFAFLGIRSRKDLTQYRFEEACQFVKDYPLVRLPALPVIPKTTEVDLDFPKKTAKPSRSFWKDLPPDAPKDGLSVQDLLDPDYPDPLRQLLERIEKAGYDVQGPWIQYQAMKEHLRSSSKAFDEIYKLSRVRRMP</sequence>
<feature type="domain" description="Antirepressor protein ant N-terminal" evidence="1">
    <location>
        <begin position="8"/>
        <end position="119"/>
    </location>
</feature>
<dbReference type="RefSeq" id="WP_077303751.1">
    <property type="nucleotide sequence ID" value="NZ_JBPKCJ010000001.1"/>
</dbReference>
<organism evidence="2 3">
    <name type="scientific">Leptospirillum ferriphilum</name>
    <dbReference type="NCBI Taxonomy" id="178606"/>
    <lineage>
        <taxon>Bacteria</taxon>
        <taxon>Pseudomonadati</taxon>
        <taxon>Nitrospirota</taxon>
        <taxon>Nitrospiria</taxon>
        <taxon>Nitrospirales</taxon>
        <taxon>Nitrospiraceae</taxon>
        <taxon>Leptospirillum</taxon>
    </lineage>
</organism>
<proteinExistence type="predicted"/>
<dbReference type="Pfam" id="PF10547">
    <property type="entry name" value="P22_AR_N"/>
    <property type="match status" value="1"/>
</dbReference>
<evidence type="ECO:0000313" key="2">
    <source>
        <dbReference type="EMBL" id="OOH72758.1"/>
    </source>
</evidence>
<evidence type="ECO:0000259" key="1">
    <source>
        <dbReference type="Pfam" id="PF10547"/>
    </source>
</evidence>
<dbReference type="Proteomes" id="UP000188586">
    <property type="component" value="Unassembled WGS sequence"/>
</dbReference>
<evidence type="ECO:0000313" key="3">
    <source>
        <dbReference type="Proteomes" id="UP000188586"/>
    </source>
</evidence>
<comment type="caution">
    <text evidence="2">The sequence shown here is derived from an EMBL/GenBank/DDBJ whole genome shotgun (WGS) entry which is preliminary data.</text>
</comment>
<reference evidence="2 3" key="1">
    <citation type="submission" date="2016-11" db="EMBL/GenBank/DDBJ databases">
        <title>Comparative genomics of co-occurring bacteria in distinct bioleaching systems unravels niche-specific adaptation.</title>
        <authorList>
            <person name="Zhang X."/>
            <person name="Liu X."/>
            <person name="Yin H."/>
        </authorList>
    </citation>
    <scope>NUCLEOTIDE SEQUENCE [LARGE SCALE GENOMIC DNA]</scope>
    <source>
        <strain evidence="2 3">DX</strain>
    </source>
</reference>